<comment type="caution">
    <text evidence="1">The sequence shown here is derived from an EMBL/GenBank/DDBJ whole genome shotgun (WGS) entry which is preliminary data.</text>
</comment>
<keyword evidence="2" id="KW-1185">Reference proteome</keyword>
<evidence type="ECO:0000313" key="1">
    <source>
        <dbReference type="EMBL" id="KAI3757306.1"/>
    </source>
</evidence>
<dbReference type="Proteomes" id="UP001055879">
    <property type="component" value="Linkage Group LG02"/>
</dbReference>
<name>A0ACB9EEV4_ARCLA</name>
<reference evidence="2" key="1">
    <citation type="journal article" date="2022" name="Mol. Ecol. Resour.">
        <title>The genomes of chicory, endive, great burdock and yacon provide insights into Asteraceae palaeo-polyploidization history and plant inulin production.</title>
        <authorList>
            <person name="Fan W."/>
            <person name="Wang S."/>
            <person name="Wang H."/>
            <person name="Wang A."/>
            <person name="Jiang F."/>
            <person name="Liu H."/>
            <person name="Zhao H."/>
            <person name="Xu D."/>
            <person name="Zhang Y."/>
        </authorList>
    </citation>
    <scope>NUCLEOTIDE SEQUENCE [LARGE SCALE GENOMIC DNA]</scope>
    <source>
        <strain evidence="2">cv. Niubang</strain>
    </source>
</reference>
<proteinExistence type="predicted"/>
<accession>A0ACB9EEV4</accession>
<dbReference type="EMBL" id="CM042048">
    <property type="protein sequence ID" value="KAI3757306.1"/>
    <property type="molecule type" value="Genomic_DNA"/>
</dbReference>
<evidence type="ECO:0000313" key="2">
    <source>
        <dbReference type="Proteomes" id="UP001055879"/>
    </source>
</evidence>
<reference evidence="1 2" key="2">
    <citation type="journal article" date="2022" name="Mol. Ecol. Resour.">
        <title>The genomes of chicory, endive, great burdock and yacon provide insights into Asteraceae paleo-polyploidization history and plant inulin production.</title>
        <authorList>
            <person name="Fan W."/>
            <person name="Wang S."/>
            <person name="Wang H."/>
            <person name="Wang A."/>
            <person name="Jiang F."/>
            <person name="Liu H."/>
            <person name="Zhao H."/>
            <person name="Xu D."/>
            <person name="Zhang Y."/>
        </authorList>
    </citation>
    <scope>NUCLEOTIDE SEQUENCE [LARGE SCALE GENOMIC DNA]</scope>
    <source>
        <strain evidence="2">cv. Niubang</strain>
    </source>
</reference>
<gene>
    <name evidence="1" type="ORF">L6452_04840</name>
</gene>
<protein>
    <submittedName>
        <fullName evidence="1">Uncharacterized protein</fullName>
    </submittedName>
</protein>
<organism evidence="1 2">
    <name type="scientific">Arctium lappa</name>
    <name type="common">Greater burdock</name>
    <name type="synonym">Lappa major</name>
    <dbReference type="NCBI Taxonomy" id="4217"/>
    <lineage>
        <taxon>Eukaryota</taxon>
        <taxon>Viridiplantae</taxon>
        <taxon>Streptophyta</taxon>
        <taxon>Embryophyta</taxon>
        <taxon>Tracheophyta</taxon>
        <taxon>Spermatophyta</taxon>
        <taxon>Magnoliopsida</taxon>
        <taxon>eudicotyledons</taxon>
        <taxon>Gunneridae</taxon>
        <taxon>Pentapetalae</taxon>
        <taxon>asterids</taxon>
        <taxon>campanulids</taxon>
        <taxon>Asterales</taxon>
        <taxon>Asteraceae</taxon>
        <taxon>Carduoideae</taxon>
        <taxon>Cardueae</taxon>
        <taxon>Arctiinae</taxon>
        <taxon>Arctium</taxon>
    </lineage>
</organism>
<sequence length="75" mass="8779">MYHSKLNWCRCVLDTFAGISLNVLENDLEQNPAIQDHDHHPVLWEWAILRQLPLWFLQLALFPSVHTWMIVGSLG</sequence>